<evidence type="ECO:0000256" key="1">
    <source>
        <dbReference type="SAM" id="MobiDB-lite"/>
    </source>
</evidence>
<sequence length="83" mass="8921">MTQGLALSNGFQLATRQGGTTRPSPITFPVRFASKCLTVVPQLQAPGDTGNMSKNRVCVTNLTARGFGLQNPQYTYNYIAIGI</sequence>
<dbReference type="Pfam" id="PF21882">
    <property type="entry name" value="Gp53-like_C"/>
    <property type="match status" value="1"/>
</dbReference>
<feature type="domain" description="Putative tail fiber protein gp53-like C-terminal" evidence="2">
    <location>
        <begin position="15"/>
        <end position="82"/>
    </location>
</feature>
<feature type="region of interest" description="Disordered" evidence="1">
    <location>
        <begin position="1"/>
        <end position="24"/>
    </location>
</feature>
<dbReference type="InterPro" id="IPR054075">
    <property type="entry name" value="Gp53-like_C"/>
</dbReference>
<evidence type="ECO:0000259" key="2">
    <source>
        <dbReference type="Pfam" id="PF21882"/>
    </source>
</evidence>
<reference evidence="3" key="1">
    <citation type="journal article" date="2021" name="Proc. Natl. Acad. Sci. U.S.A.">
        <title>A Catalog of Tens of Thousands of Viruses from Human Metagenomes Reveals Hidden Associations with Chronic Diseases.</title>
        <authorList>
            <person name="Tisza M.J."/>
            <person name="Buck C.B."/>
        </authorList>
    </citation>
    <scope>NUCLEOTIDE SEQUENCE</scope>
    <source>
        <strain evidence="3">CtAca11</strain>
    </source>
</reference>
<dbReference type="Gene3D" id="2.60.40.3940">
    <property type="match status" value="1"/>
</dbReference>
<protein>
    <submittedName>
        <fullName evidence="3">Putative tail fiber protein</fullName>
    </submittedName>
</protein>
<dbReference type="EMBL" id="BK015590">
    <property type="protein sequence ID" value="DAE14718.1"/>
    <property type="molecule type" value="Genomic_DNA"/>
</dbReference>
<evidence type="ECO:0000313" key="3">
    <source>
        <dbReference type="EMBL" id="DAE14718.1"/>
    </source>
</evidence>
<proteinExistence type="predicted"/>
<organism evidence="3">
    <name type="scientific">Myoviridae sp. ctAca11</name>
    <dbReference type="NCBI Taxonomy" id="2825043"/>
    <lineage>
        <taxon>Viruses</taxon>
        <taxon>Duplodnaviria</taxon>
        <taxon>Heunggongvirae</taxon>
        <taxon>Uroviricota</taxon>
        <taxon>Caudoviricetes</taxon>
    </lineage>
</organism>
<name>A0A8S5Q5U6_9CAUD</name>
<accession>A0A8S5Q5U6</accession>